<comment type="function">
    <text evidence="11">Responsible for microtubule translocation. May be important for the organization of phragmoplast-specific arrays of microtubules. Plays an essential role in stabilizing the mitotic spindle. Required during mitotic cytokinesis.</text>
</comment>
<evidence type="ECO:0000256" key="10">
    <source>
        <dbReference type="ARBA" id="ARBA00034704"/>
    </source>
</evidence>
<comment type="similarity">
    <text evidence="10">Belongs to the TRAFAC class myosin-kinesin ATPase superfamily. Kinesin family. KIN-5/BimC subfamily.</text>
</comment>
<feature type="coiled-coil region" evidence="14">
    <location>
        <begin position="462"/>
        <end position="489"/>
    </location>
</feature>
<keyword evidence="3 13" id="KW-0493">Microtubule</keyword>
<name>A0ABD3HUE8_9MARC</name>
<evidence type="ECO:0000256" key="13">
    <source>
        <dbReference type="RuleBase" id="RU000394"/>
    </source>
</evidence>
<dbReference type="GO" id="GO:0005819">
    <property type="term" value="C:spindle"/>
    <property type="evidence" value="ECO:0007669"/>
    <property type="project" value="UniProtKB-SubCell"/>
</dbReference>
<dbReference type="Proteomes" id="UP001633002">
    <property type="component" value="Unassembled WGS sequence"/>
</dbReference>
<accession>A0ABD3HUE8</accession>
<comment type="similarity">
    <text evidence="9">Belongs to the TRAFAC class myosin-kinesin ATPase superfamily. Kinesin family. KIN-12 subfamily.</text>
</comment>
<dbReference type="SUPFAM" id="SSF52540">
    <property type="entry name" value="P-loop containing nucleoside triphosphate hydrolases"/>
    <property type="match status" value="1"/>
</dbReference>
<feature type="region of interest" description="Disordered" evidence="15">
    <location>
        <begin position="424"/>
        <end position="443"/>
    </location>
</feature>
<dbReference type="GO" id="GO:0007010">
    <property type="term" value="P:cytoskeleton organization"/>
    <property type="evidence" value="ECO:0007669"/>
    <property type="project" value="UniProtKB-ARBA"/>
</dbReference>
<dbReference type="Gene3D" id="3.40.850.10">
    <property type="entry name" value="Kinesin motor domain"/>
    <property type="match status" value="1"/>
</dbReference>
<dbReference type="SMART" id="SM00129">
    <property type="entry name" value="KISc"/>
    <property type="match status" value="1"/>
</dbReference>
<keyword evidence="5 12" id="KW-0067">ATP-binding</keyword>
<evidence type="ECO:0000259" key="16">
    <source>
        <dbReference type="PROSITE" id="PS50067"/>
    </source>
</evidence>
<dbReference type="InterPro" id="IPR027417">
    <property type="entry name" value="P-loop_NTPase"/>
</dbReference>
<keyword evidence="2" id="KW-0963">Cytoplasm</keyword>
<dbReference type="InterPro" id="IPR036961">
    <property type="entry name" value="Kinesin_motor_dom_sf"/>
</dbReference>
<dbReference type="InterPro" id="IPR019821">
    <property type="entry name" value="Kinesin_motor_CS"/>
</dbReference>
<dbReference type="EMBL" id="JBJQOH010000003">
    <property type="protein sequence ID" value="KAL3693895.1"/>
    <property type="molecule type" value="Genomic_DNA"/>
</dbReference>
<evidence type="ECO:0000256" key="14">
    <source>
        <dbReference type="SAM" id="Coils"/>
    </source>
</evidence>
<gene>
    <name evidence="17" type="ORF">R1sor_007546</name>
</gene>
<feature type="region of interest" description="Disordered" evidence="15">
    <location>
        <begin position="126"/>
        <end position="151"/>
    </location>
</feature>
<evidence type="ECO:0000256" key="15">
    <source>
        <dbReference type="SAM" id="MobiDB-lite"/>
    </source>
</evidence>
<dbReference type="GO" id="GO:0005524">
    <property type="term" value="F:ATP binding"/>
    <property type="evidence" value="ECO:0007669"/>
    <property type="project" value="UniProtKB-UniRule"/>
</dbReference>
<dbReference type="PRINTS" id="PR00380">
    <property type="entry name" value="KINESINHEAVY"/>
</dbReference>
<dbReference type="PANTHER" id="PTHR37739">
    <property type="entry name" value="KINESIN-LIKE PROTEIN KIN-12D"/>
    <property type="match status" value="1"/>
</dbReference>
<evidence type="ECO:0000256" key="7">
    <source>
        <dbReference type="ARBA" id="ARBA00023175"/>
    </source>
</evidence>
<evidence type="ECO:0000256" key="2">
    <source>
        <dbReference type="ARBA" id="ARBA00022490"/>
    </source>
</evidence>
<dbReference type="AlphaFoldDB" id="A0ABD3HUE8"/>
<feature type="domain" description="Kinesin motor" evidence="16">
    <location>
        <begin position="33"/>
        <end position="385"/>
    </location>
</feature>
<evidence type="ECO:0000256" key="3">
    <source>
        <dbReference type="ARBA" id="ARBA00022701"/>
    </source>
</evidence>
<protein>
    <recommendedName>
        <fullName evidence="13">Kinesin-like protein</fullName>
    </recommendedName>
</protein>
<evidence type="ECO:0000256" key="5">
    <source>
        <dbReference type="ARBA" id="ARBA00022840"/>
    </source>
</evidence>
<evidence type="ECO:0000256" key="9">
    <source>
        <dbReference type="ARBA" id="ARBA00034488"/>
    </source>
</evidence>
<dbReference type="InterPro" id="IPR001752">
    <property type="entry name" value="Kinesin_motor_dom"/>
</dbReference>
<feature type="compositionally biased region" description="Polar residues" evidence="15">
    <location>
        <begin position="424"/>
        <end position="442"/>
    </location>
</feature>
<dbReference type="PANTHER" id="PTHR37739:SF13">
    <property type="entry name" value="KINESIN MOTOR DOMAIN-CONTAINING PROTEIN"/>
    <property type="match status" value="1"/>
</dbReference>
<evidence type="ECO:0000313" key="18">
    <source>
        <dbReference type="Proteomes" id="UP001633002"/>
    </source>
</evidence>
<proteinExistence type="inferred from homology"/>
<keyword evidence="4 12" id="KW-0547">Nucleotide-binding</keyword>
<dbReference type="GO" id="GO:0005874">
    <property type="term" value="C:microtubule"/>
    <property type="evidence" value="ECO:0007669"/>
    <property type="project" value="UniProtKB-KW"/>
</dbReference>
<dbReference type="InterPro" id="IPR044986">
    <property type="entry name" value="KIF15/KIN-12"/>
</dbReference>
<feature type="binding site" evidence="12">
    <location>
        <begin position="115"/>
        <end position="122"/>
    </location>
    <ligand>
        <name>ATP</name>
        <dbReference type="ChEBI" id="CHEBI:30616"/>
    </ligand>
</feature>
<reference evidence="17 18" key="1">
    <citation type="submission" date="2024-09" db="EMBL/GenBank/DDBJ databases">
        <title>Chromosome-scale assembly of Riccia sorocarpa.</title>
        <authorList>
            <person name="Paukszto L."/>
        </authorList>
    </citation>
    <scope>NUCLEOTIDE SEQUENCE [LARGE SCALE GENOMIC DNA]</scope>
    <source>
        <strain evidence="17">LP-2024</strain>
        <tissue evidence="17">Aerial parts of the thallus</tissue>
    </source>
</reference>
<evidence type="ECO:0000256" key="1">
    <source>
        <dbReference type="ARBA" id="ARBA00004186"/>
    </source>
</evidence>
<comment type="caution">
    <text evidence="17">The sequence shown here is derived from an EMBL/GenBank/DDBJ whole genome shotgun (WGS) entry which is preliminary data.</text>
</comment>
<evidence type="ECO:0000256" key="12">
    <source>
        <dbReference type="PROSITE-ProRule" id="PRU00283"/>
    </source>
</evidence>
<evidence type="ECO:0000256" key="8">
    <source>
        <dbReference type="ARBA" id="ARBA00023212"/>
    </source>
</evidence>
<organism evidence="17 18">
    <name type="scientific">Riccia sorocarpa</name>
    <dbReference type="NCBI Taxonomy" id="122646"/>
    <lineage>
        <taxon>Eukaryota</taxon>
        <taxon>Viridiplantae</taxon>
        <taxon>Streptophyta</taxon>
        <taxon>Embryophyta</taxon>
        <taxon>Marchantiophyta</taxon>
        <taxon>Marchantiopsida</taxon>
        <taxon>Marchantiidae</taxon>
        <taxon>Marchantiales</taxon>
        <taxon>Ricciaceae</taxon>
        <taxon>Riccia</taxon>
    </lineage>
</organism>
<dbReference type="Pfam" id="PF00225">
    <property type="entry name" value="Kinesin"/>
    <property type="match status" value="1"/>
</dbReference>
<dbReference type="PROSITE" id="PS00411">
    <property type="entry name" value="KINESIN_MOTOR_1"/>
    <property type="match status" value="1"/>
</dbReference>
<comment type="subcellular location">
    <subcellularLocation>
        <location evidence="1">Cytoplasm</location>
        <location evidence="1">Cytoskeleton</location>
        <location evidence="1">Spindle</location>
    </subcellularLocation>
</comment>
<dbReference type="FunFam" id="3.40.850.10:FF:000019">
    <property type="entry name" value="Kinesin-like protein KIN-5D"/>
    <property type="match status" value="1"/>
</dbReference>
<dbReference type="GO" id="GO:0003774">
    <property type="term" value="F:cytoskeletal motor activity"/>
    <property type="evidence" value="ECO:0007669"/>
    <property type="project" value="UniProtKB-UniRule"/>
</dbReference>
<evidence type="ECO:0000256" key="4">
    <source>
        <dbReference type="ARBA" id="ARBA00022741"/>
    </source>
</evidence>
<keyword evidence="7 12" id="KW-0505">Motor protein</keyword>
<evidence type="ECO:0000256" key="6">
    <source>
        <dbReference type="ARBA" id="ARBA00023054"/>
    </source>
</evidence>
<keyword evidence="18" id="KW-1185">Reference proteome</keyword>
<dbReference type="PROSITE" id="PS50067">
    <property type="entry name" value="KINESIN_MOTOR_2"/>
    <property type="match status" value="1"/>
</dbReference>
<evidence type="ECO:0000313" key="17">
    <source>
        <dbReference type="EMBL" id="KAL3693895.1"/>
    </source>
</evidence>
<evidence type="ECO:0000256" key="11">
    <source>
        <dbReference type="ARBA" id="ARBA00046159"/>
    </source>
</evidence>
<sequence>MTAASMDLDQELMKAEVESVSSDNTVTSGTNGNVQVVVRVRPPSNREKDQGYIKCVGVDSVSHSVTLNYRPQPRTFTFDYVADEVVSQEEIFAAVGKPITDACLQGYHCCLIAYGQTGAGKTFTMEGPDPESNSGNSPGFAAQSKANAKRHEKRGLIPRILEYIFQKMSSEKSQSFKDVEFVVKCSYLQIYNEQVSDLLDPASLNLTIHEDAKSGMYVEGLQEVVVSTAEATYGVFRRGSENRHVGMTAMNMESSRSHSVFTVVVESQRRNEGGVMNRRTSRFYLVDLAGSERQKHSESAGIRLKEAGSINKSLSALGNVIKALVDISEGKIRHVPYRDSKLTFLLKDALGGNSKCTLIANVSPAEKNIDETLSTLKFAQRAKLIHNTAVVNEDMFGNPAVMGEEIRRLRLALAALRANMGSGSVSEQNFTPMNQENQSETSRISRLEHIISQSTKRSLEAEQKLQRKINELEGTVKDYQEYIHRLERTLQYSDYQRADGSDSEDDH</sequence>
<keyword evidence="6 14" id="KW-0175">Coiled coil</keyword>
<keyword evidence="8" id="KW-0206">Cytoskeleton</keyword>